<feature type="compositionally biased region" description="Basic residues" evidence="1">
    <location>
        <begin position="121"/>
        <end position="130"/>
    </location>
</feature>
<evidence type="ECO:0000313" key="3">
    <source>
        <dbReference type="Proteomes" id="UP000548304"/>
    </source>
</evidence>
<dbReference type="Proteomes" id="UP000548304">
    <property type="component" value="Unassembled WGS sequence"/>
</dbReference>
<feature type="region of interest" description="Disordered" evidence="1">
    <location>
        <begin position="1"/>
        <end position="204"/>
    </location>
</feature>
<feature type="compositionally biased region" description="Basic and acidic residues" evidence="1">
    <location>
        <begin position="304"/>
        <end position="327"/>
    </location>
</feature>
<organism evidence="2 3">
    <name type="scientific">Actinopolyspora biskrensis</name>
    <dbReference type="NCBI Taxonomy" id="1470178"/>
    <lineage>
        <taxon>Bacteria</taxon>
        <taxon>Bacillati</taxon>
        <taxon>Actinomycetota</taxon>
        <taxon>Actinomycetes</taxon>
        <taxon>Actinopolysporales</taxon>
        <taxon>Actinopolysporaceae</taxon>
        <taxon>Actinopolyspora</taxon>
    </lineage>
</organism>
<reference evidence="2 3" key="1">
    <citation type="submission" date="2020-07" db="EMBL/GenBank/DDBJ databases">
        <title>Genomic Encyclopedia of Type Strains, Phase III (KMG-III): the genomes of soil and plant-associated and newly described type strains.</title>
        <authorList>
            <person name="Whitman W."/>
        </authorList>
    </citation>
    <scope>NUCLEOTIDE SEQUENCE [LARGE SCALE GENOMIC DNA]</scope>
    <source>
        <strain evidence="2 3">CECT 8576</strain>
    </source>
</reference>
<feature type="region of interest" description="Disordered" evidence="1">
    <location>
        <begin position="217"/>
        <end position="439"/>
    </location>
</feature>
<name>A0A852Z445_9ACTN</name>
<feature type="compositionally biased region" description="Low complexity" evidence="1">
    <location>
        <begin position="364"/>
        <end position="376"/>
    </location>
</feature>
<dbReference type="EMBL" id="JACBYW010000007">
    <property type="protein sequence ID" value="NYH80519.1"/>
    <property type="molecule type" value="Genomic_DNA"/>
</dbReference>
<proteinExistence type="predicted"/>
<evidence type="ECO:0000256" key="1">
    <source>
        <dbReference type="SAM" id="MobiDB-lite"/>
    </source>
</evidence>
<feature type="compositionally biased region" description="Basic and acidic residues" evidence="1">
    <location>
        <begin position="262"/>
        <end position="294"/>
    </location>
</feature>
<feature type="compositionally biased region" description="Basic and acidic residues" evidence="1">
    <location>
        <begin position="66"/>
        <end position="84"/>
    </location>
</feature>
<feature type="compositionally biased region" description="Basic and acidic residues" evidence="1">
    <location>
        <begin position="393"/>
        <end position="406"/>
    </location>
</feature>
<feature type="compositionally biased region" description="Polar residues" evidence="1">
    <location>
        <begin position="9"/>
        <end position="29"/>
    </location>
</feature>
<feature type="compositionally biased region" description="Basic and acidic residues" evidence="1">
    <location>
        <begin position="218"/>
        <end position="229"/>
    </location>
</feature>
<dbReference type="AlphaFoldDB" id="A0A852Z445"/>
<evidence type="ECO:0000313" key="2">
    <source>
        <dbReference type="EMBL" id="NYH80519.1"/>
    </source>
</evidence>
<sequence length="439" mass="47107">MFTCDHRTVTSSTSFPRGSTRAMNTGSTTPDDRPHTVSGYATGPHRTDASSGRTRRNGVPGQASLRRAERPPERATPRPGRAREPAPPLIPGKNSACSREIPDQDEGPRRTNGPGAPDRTTHRRDGRHGARPTGPPRTAPEFHGPAEREFVAPVSGVVTPKAPSAGTGSDPPDRMTNHRKQFPEKSLGKSRTEHPPPFAPPQQWATFETSGLATRLDPAARSRAHESHRTAGSYYTVPRAPRVFPPALGDPPHQELPPRAPARHDLPRPCGRRAEHGERVERESTRNRSAKKSDLGIISAPARNGHESCVPRHGEHDGASPSREKLRPRARFLRPPPDANQDGVSSPGGSASHGVRRVAEPVPGTGTARRGTGDTTWPSPGRVTGGHPVTPRLQRDRPILLLEQRRTGTPAVVARSAPAATRKRSPPGRACAVAHAGTG</sequence>
<feature type="compositionally biased region" description="Basic and acidic residues" evidence="1">
    <location>
        <begin position="100"/>
        <end position="109"/>
    </location>
</feature>
<protein>
    <submittedName>
        <fullName evidence="2">Uncharacterized protein</fullName>
    </submittedName>
</protein>
<accession>A0A852Z445</accession>
<feature type="compositionally biased region" description="Basic and acidic residues" evidence="1">
    <location>
        <begin position="171"/>
        <end position="194"/>
    </location>
</feature>
<keyword evidence="3" id="KW-1185">Reference proteome</keyword>
<gene>
    <name evidence="2" type="ORF">FHR84_003876</name>
</gene>
<comment type="caution">
    <text evidence="2">The sequence shown here is derived from an EMBL/GenBank/DDBJ whole genome shotgun (WGS) entry which is preliminary data.</text>
</comment>